<dbReference type="PROSITE" id="PS51294">
    <property type="entry name" value="HTH_MYB"/>
    <property type="match status" value="2"/>
</dbReference>
<dbReference type="GO" id="GO:0042795">
    <property type="term" value="P:snRNA transcription by RNA polymerase II"/>
    <property type="evidence" value="ECO:0007669"/>
    <property type="project" value="TreeGrafter"/>
</dbReference>
<gene>
    <name evidence="8" type="primary">ABSGL_02103.1 scaffold 2596</name>
</gene>
<feature type="domain" description="HTH myb-type" evidence="7">
    <location>
        <begin position="252"/>
        <end position="300"/>
    </location>
</feature>
<dbReference type="Proteomes" id="UP000078561">
    <property type="component" value="Unassembled WGS sequence"/>
</dbReference>
<reference evidence="8" key="1">
    <citation type="submission" date="2016-04" db="EMBL/GenBank/DDBJ databases">
        <authorList>
            <person name="Evans L.H."/>
            <person name="Alamgir A."/>
            <person name="Owens N."/>
            <person name="Weber N.D."/>
            <person name="Virtaneva K."/>
            <person name="Barbian K."/>
            <person name="Babar A."/>
            <person name="Rosenke K."/>
        </authorList>
    </citation>
    <scope>NUCLEOTIDE SEQUENCE [LARGE SCALE GENOMIC DNA]</scope>
    <source>
        <strain evidence="8">CBS 101.48</strain>
    </source>
</reference>
<evidence type="ECO:0000259" key="7">
    <source>
        <dbReference type="PROSITE" id="PS51294"/>
    </source>
</evidence>
<dbReference type="PROSITE" id="PS50090">
    <property type="entry name" value="MYB_LIKE"/>
    <property type="match status" value="3"/>
</dbReference>
<evidence type="ECO:0000256" key="3">
    <source>
        <dbReference type="ARBA" id="ARBA00023163"/>
    </source>
</evidence>
<dbReference type="OrthoDB" id="2143914at2759"/>
<feature type="region of interest" description="Disordered" evidence="5">
    <location>
        <begin position="445"/>
        <end position="499"/>
    </location>
</feature>
<keyword evidence="4" id="KW-0539">Nucleus</keyword>
<dbReference type="InParanoid" id="A0A168LFH6"/>
<evidence type="ECO:0000256" key="2">
    <source>
        <dbReference type="ARBA" id="ARBA00023125"/>
    </source>
</evidence>
<feature type="compositionally biased region" description="Low complexity" evidence="5">
    <location>
        <begin position="489"/>
        <end position="499"/>
    </location>
</feature>
<dbReference type="GO" id="GO:0042796">
    <property type="term" value="P:snRNA transcription by RNA polymerase III"/>
    <property type="evidence" value="ECO:0007669"/>
    <property type="project" value="TreeGrafter"/>
</dbReference>
<proteinExistence type="predicted"/>
<name>A0A168LFH6_ABSGL</name>
<dbReference type="GO" id="GO:0001006">
    <property type="term" value="F:RNA polymerase III type 3 promoter sequence-specific DNA binding"/>
    <property type="evidence" value="ECO:0007669"/>
    <property type="project" value="TreeGrafter"/>
</dbReference>
<keyword evidence="2" id="KW-0238">DNA-binding</keyword>
<feature type="region of interest" description="Disordered" evidence="5">
    <location>
        <begin position="116"/>
        <end position="243"/>
    </location>
</feature>
<evidence type="ECO:0000313" key="9">
    <source>
        <dbReference type="Proteomes" id="UP000078561"/>
    </source>
</evidence>
<organism evidence="8">
    <name type="scientific">Absidia glauca</name>
    <name type="common">Pin mould</name>
    <dbReference type="NCBI Taxonomy" id="4829"/>
    <lineage>
        <taxon>Eukaryota</taxon>
        <taxon>Fungi</taxon>
        <taxon>Fungi incertae sedis</taxon>
        <taxon>Mucoromycota</taxon>
        <taxon>Mucoromycotina</taxon>
        <taxon>Mucoromycetes</taxon>
        <taxon>Mucorales</taxon>
        <taxon>Cunninghamellaceae</taxon>
        <taxon>Absidia</taxon>
    </lineage>
</organism>
<keyword evidence="9" id="KW-1185">Reference proteome</keyword>
<feature type="compositionally biased region" description="Low complexity" evidence="5">
    <location>
        <begin position="185"/>
        <end position="195"/>
    </location>
</feature>
<feature type="domain" description="Myb-like" evidence="6">
    <location>
        <begin position="297"/>
        <end position="358"/>
    </location>
</feature>
<feature type="region of interest" description="Disordered" evidence="5">
    <location>
        <begin position="558"/>
        <end position="590"/>
    </location>
</feature>
<dbReference type="InterPro" id="IPR009057">
    <property type="entry name" value="Homeodomain-like_sf"/>
</dbReference>
<protein>
    <submittedName>
        <fullName evidence="8">Uncharacterized protein</fullName>
    </submittedName>
</protein>
<evidence type="ECO:0000313" key="8">
    <source>
        <dbReference type="EMBL" id="SAL96687.1"/>
    </source>
</evidence>
<sequence>MENTSAYSMIERHPQNDGLRYGGLPGVPLSCHQTSSPWNSMQHTTSIPTSIPKNAKETAIVTDGILSTFATDHQQYRHKPASIMTTSTPISQQHLSYQSPPVSPCVNNGVNMNGHVVSTATSTGDGPSMSSTTTPTPSSSSSSSSSSYSSSSSGYSPPSSRHWASPSAQSAPSVPPAYSPYHSNQQQQQQQQQQQHFRQTEQHYYEQQTQPMEAGQYHPLASPSPFMQSPIVSTTRSHSVKRNKLRQATYTRWSLEEDERLKQAVALHGPHKWSLIASHVPNRTPMQCSTRWLGALNPNIHKGRWTDYEDNILKYSVLEYANVTDNQGRIQPIPWNRIAERIPHRTGIQCQARWTEALDPYVRKGKWGADEDHLLRSGVQEHGRCWIRIAETIPGRTQRQCRTRWMQLQCKYSKQQQQQQQQQRSHQQQPSLRCTTSAISVSASSSTCTSPSSHQPGHMSAQVPYASPCSSIDEAVSPSSTGDDHLGLSTTTSSPTNTSLVNVHPTYANYPSHQKLHTNRGNQSCMMDHEINNAMLQHQQQHQQQHQPSYHPQFQVQNHALGPGTEHPSGMNYHTPPPQQPVKPIYQAHPPPASDVYSYFNQLSQPFSSHPQHLHHQ</sequence>
<dbReference type="Gene3D" id="1.10.10.60">
    <property type="entry name" value="Homeodomain-like"/>
    <property type="match status" value="3"/>
</dbReference>
<accession>A0A168LFH6</accession>
<dbReference type="InterPro" id="IPR001005">
    <property type="entry name" value="SANT/Myb"/>
</dbReference>
<dbReference type="FunFam" id="1.10.10.60:FF:000016">
    <property type="entry name" value="Transcriptional activator Myb isoform A"/>
    <property type="match status" value="1"/>
</dbReference>
<evidence type="ECO:0000256" key="5">
    <source>
        <dbReference type="SAM" id="MobiDB-lite"/>
    </source>
</evidence>
<feature type="domain" description="HTH myb-type" evidence="7">
    <location>
        <begin position="359"/>
        <end position="413"/>
    </location>
</feature>
<feature type="compositionally biased region" description="Low complexity" evidence="5">
    <location>
        <begin position="116"/>
        <end position="172"/>
    </location>
</feature>
<dbReference type="SUPFAM" id="SSF46689">
    <property type="entry name" value="Homeodomain-like"/>
    <property type="match status" value="2"/>
</dbReference>
<dbReference type="STRING" id="4829.A0A168LFH6"/>
<feature type="domain" description="Myb-like" evidence="6">
    <location>
        <begin position="359"/>
        <end position="409"/>
    </location>
</feature>
<dbReference type="CDD" id="cd00167">
    <property type="entry name" value="SANT"/>
    <property type="match status" value="3"/>
</dbReference>
<evidence type="ECO:0000259" key="6">
    <source>
        <dbReference type="PROSITE" id="PS50090"/>
    </source>
</evidence>
<evidence type="ECO:0000256" key="4">
    <source>
        <dbReference type="ARBA" id="ARBA00023242"/>
    </source>
</evidence>
<dbReference type="GO" id="GO:0000978">
    <property type="term" value="F:RNA polymerase II cis-regulatory region sequence-specific DNA binding"/>
    <property type="evidence" value="ECO:0007669"/>
    <property type="project" value="TreeGrafter"/>
</dbReference>
<feature type="compositionally biased region" description="Polar residues" evidence="5">
    <location>
        <begin position="225"/>
        <end position="237"/>
    </location>
</feature>
<dbReference type="PANTHER" id="PTHR46621:SF1">
    <property type="entry name" value="SNRNA-ACTIVATING PROTEIN COMPLEX SUBUNIT 4"/>
    <property type="match status" value="1"/>
</dbReference>
<dbReference type="GO" id="GO:0019185">
    <property type="term" value="C:snRNA-activating protein complex"/>
    <property type="evidence" value="ECO:0007669"/>
    <property type="project" value="TreeGrafter"/>
</dbReference>
<dbReference type="InterPro" id="IPR017930">
    <property type="entry name" value="Myb_dom"/>
</dbReference>
<dbReference type="InterPro" id="IPR051575">
    <property type="entry name" value="Myb-like_DNA-bd"/>
</dbReference>
<dbReference type="SMART" id="SM00717">
    <property type="entry name" value="SANT"/>
    <property type="match status" value="3"/>
</dbReference>
<dbReference type="EMBL" id="LT551165">
    <property type="protein sequence ID" value="SAL96687.1"/>
    <property type="molecule type" value="Genomic_DNA"/>
</dbReference>
<dbReference type="PANTHER" id="PTHR46621">
    <property type="entry name" value="SNRNA-ACTIVATING PROTEIN COMPLEX SUBUNIT 4"/>
    <property type="match status" value="1"/>
</dbReference>
<evidence type="ECO:0000256" key="1">
    <source>
        <dbReference type="ARBA" id="ARBA00023015"/>
    </source>
</evidence>
<feature type="domain" description="Myb-like" evidence="6">
    <location>
        <begin position="252"/>
        <end position="296"/>
    </location>
</feature>
<dbReference type="AlphaFoldDB" id="A0A168LFH6"/>
<dbReference type="Pfam" id="PF00249">
    <property type="entry name" value="Myb_DNA-binding"/>
    <property type="match status" value="3"/>
</dbReference>
<keyword evidence="3" id="KW-0804">Transcription</keyword>
<keyword evidence="1" id="KW-0805">Transcription regulation</keyword>